<keyword evidence="3" id="KW-0676">Redox-active center</keyword>
<evidence type="ECO:0000256" key="3">
    <source>
        <dbReference type="ARBA" id="ARBA00023284"/>
    </source>
</evidence>
<dbReference type="OrthoDB" id="9799347at2"/>
<evidence type="ECO:0000313" key="7">
    <source>
        <dbReference type="EMBL" id="MXO66930.1"/>
    </source>
</evidence>
<feature type="domain" description="Thioredoxin" evidence="6">
    <location>
        <begin position="49"/>
        <end position="190"/>
    </location>
</feature>
<organism evidence="7 8">
    <name type="scientific">Altericroceibacterium endophyticum</name>
    <dbReference type="NCBI Taxonomy" id="1808508"/>
    <lineage>
        <taxon>Bacteria</taxon>
        <taxon>Pseudomonadati</taxon>
        <taxon>Pseudomonadota</taxon>
        <taxon>Alphaproteobacteria</taxon>
        <taxon>Sphingomonadales</taxon>
        <taxon>Erythrobacteraceae</taxon>
        <taxon>Altericroceibacterium</taxon>
    </lineage>
</organism>
<evidence type="ECO:0000313" key="8">
    <source>
        <dbReference type="Proteomes" id="UP000438476"/>
    </source>
</evidence>
<comment type="subcellular location">
    <subcellularLocation>
        <location evidence="1">Cell envelope</location>
    </subcellularLocation>
</comment>
<keyword evidence="2" id="KW-0201">Cytochrome c-type biogenesis</keyword>
<dbReference type="InterPro" id="IPR050553">
    <property type="entry name" value="Thioredoxin_ResA/DsbE_sf"/>
</dbReference>
<dbReference type="PANTHER" id="PTHR42852">
    <property type="entry name" value="THIOL:DISULFIDE INTERCHANGE PROTEIN DSBE"/>
    <property type="match status" value="1"/>
</dbReference>
<dbReference type="InterPro" id="IPR017937">
    <property type="entry name" value="Thioredoxin_CS"/>
</dbReference>
<feature type="compositionally biased region" description="Basic and acidic residues" evidence="4">
    <location>
        <begin position="35"/>
        <end position="44"/>
    </location>
</feature>
<dbReference type="Proteomes" id="UP000438476">
    <property type="component" value="Unassembled WGS sequence"/>
</dbReference>
<dbReference type="EMBL" id="WTYT01000006">
    <property type="protein sequence ID" value="MXO66930.1"/>
    <property type="molecule type" value="Genomic_DNA"/>
</dbReference>
<dbReference type="GO" id="GO:0015036">
    <property type="term" value="F:disulfide oxidoreductase activity"/>
    <property type="evidence" value="ECO:0007669"/>
    <property type="project" value="UniProtKB-ARBA"/>
</dbReference>
<name>A0A6I4TAN9_9SPHN</name>
<accession>A0A6I4TAN9</accession>
<proteinExistence type="predicted"/>
<dbReference type="AlphaFoldDB" id="A0A6I4TAN9"/>
<dbReference type="GO" id="GO:0030313">
    <property type="term" value="C:cell envelope"/>
    <property type="evidence" value="ECO:0007669"/>
    <property type="project" value="UniProtKB-SubCell"/>
</dbReference>
<dbReference type="Gene3D" id="3.40.30.10">
    <property type="entry name" value="Glutaredoxin"/>
    <property type="match status" value="1"/>
</dbReference>
<dbReference type="PANTHER" id="PTHR42852:SF13">
    <property type="entry name" value="PROTEIN DIPZ"/>
    <property type="match status" value="1"/>
</dbReference>
<dbReference type="InterPro" id="IPR036249">
    <property type="entry name" value="Thioredoxin-like_sf"/>
</dbReference>
<keyword evidence="5" id="KW-0732">Signal</keyword>
<sequence length="194" mass="20651">MARSLTLLSTLLLALLTAACDRESTEEAQQQENSAGEKADELTGEVDRSHVGAPLPAVTVADPAGVTANISEMTGKPLLLNLWATWCVPCVTEMPLLNELAGELGDDVRVMVVSEDMGGAEQVEAFFAETPLPNLHPWMDPENDLPFGYGGGELPMTVMYDAGGHEVWRITGGFDWAGAEARALVDEARAAAPE</sequence>
<evidence type="ECO:0000256" key="4">
    <source>
        <dbReference type="SAM" id="MobiDB-lite"/>
    </source>
</evidence>
<feature type="signal peptide" evidence="5">
    <location>
        <begin position="1"/>
        <end position="19"/>
    </location>
</feature>
<feature type="chain" id="PRO_5026335761" evidence="5">
    <location>
        <begin position="20"/>
        <end position="194"/>
    </location>
</feature>
<dbReference type="GO" id="GO:0017004">
    <property type="term" value="P:cytochrome complex assembly"/>
    <property type="evidence" value="ECO:0007669"/>
    <property type="project" value="UniProtKB-KW"/>
</dbReference>
<feature type="region of interest" description="Disordered" evidence="4">
    <location>
        <begin position="24"/>
        <end position="44"/>
    </location>
</feature>
<evidence type="ECO:0000256" key="2">
    <source>
        <dbReference type="ARBA" id="ARBA00022748"/>
    </source>
</evidence>
<dbReference type="InterPro" id="IPR013740">
    <property type="entry name" value="Redoxin"/>
</dbReference>
<protein>
    <submittedName>
        <fullName evidence="7">Redoxin family protein</fullName>
    </submittedName>
</protein>
<dbReference type="CDD" id="cd02966">
    <property type="entry name" value="TlpA_like_family"/>
    <property type="match status" value="1"/>
</dbReference>
<evidence type="ECO:0000259" key="6">
    <source>
        <dbReference type="PROSITE" id="PS51352"/>
    </source>
</evidence>
<dbReference type="InterPro" id="IPR013766">
    <property type="entry name" value="Thioredoxin_domain"/>
</dbReference>
<keyword evidence="8" id="KW-1185">Reference proteome</keyword>
<dbReference type="RefSeq" id="WP_160737356.1">
    <property type="nucleotide sequence ID" value="NZ_WTYT01000006.1"/>
</dbReference>
<dbReference type="SUPFAM" id="SSF52833">
    <property type="entry name" value="Thioredoxin-like"/>
    <property type="match status" value="1"/>
</dbReference>
<dbReference type="PROSITE" id="PS51257">
    <property type="entry name" value="PROKAR_LIPOPROTEIN"/>
    <property type="match status" value="1"/>
</dbReference>
<evidence type="ECO:0000256" key="5">
    <source>
        <dbReference type="SAM" id="SignalP"/>
    </source>
</evidence>
<dbReference type="PROSITE" id="PS00194">
    <property type="entry name" value="THIOREDOXIN_1"/>
    <property type="match status" value="1"/>
</dbReference>
<comment type="caution">
    <text evidence="7">The sequence shown here is derived from an EMBL/GenBank/DDBJ whole genome shotgun (WGS) entry which is preliminary data.</text>
</comment>
<reference evidence="7 8" key="1">
    <citation type="submission" date="2019-12" db="EMBL/GenBank/DDBJ databases">
        <title>Genomic-based taxomic classification of the family Erythrobacteraceae.</title>
        <authorList>
            <person name="Xu L."/>
        </authorList>
    </citation>
    <scope>NUCLEOTIDE SEQUENCE [LARGE SCALE GENOMIC DNA]</scope>
    <source>
        <strain evidence="7 8">LMG 29518</strain>
    </source>
</reference>
<dbReference type="PROSITE" id="PS51352">
    <property type="entry name" value="THIOREDOXIN_2"/>
    <property type="match status" value="1"/>
</dbReference>
<dbReference type="Pfam" id="PF08534">
    <property type="entry name" value="Redoxin"/>
    <property type="match status" value="1"/>
</dbReference>
<evidence type="ECO:0000256" key="1">
    <source>
        <dbReference type="ARBA" id="ARBA00004196"/>
    </source>
</evidence>
<gene>
    <name evidence="7" type="ORF">GRI91_14280</name>
</gene>